<dbReference type="SUPFAM" id="SSF56655">
    <property type="entry name" value="Carbohydrate phosphatase"/>
    <property type="match status" value="1"/>
</dbReference>
<proteinExistence type="inferred from homology"/>
<accession>A0A177NQX3</accession>
<comment type="pathway">
    <text evidence="8">Carbohydrate biosynthesis.</text>
</comment>
<feature type="binding site" evidence="9">
    <location>
        <position position="287"/>
    </location>
    <ligand>
        <name>Mg(2+)</name>
        <dbReference type="ChEBI" id="CHEBI:18420"/>
        <label>2</label>
    </ligand>
</feature>
<dbReference type="EMBL" id="LUUI01000051">
    <property type="protein sequence ID" value="OAI20272.1"/>
    <property type="molecule type" value="Genomic_DNA"/>
</dbReference>
<organism evidence="13 14">
    <name type="scientific">Methylomonas lenta</name>
    <dbReference type="NCBI Taxonomy" id="980561"/>
    <lineage>
        <taxon>Bacteria</taxon>
        <taxon>Pseudomonadati</taxon>
        <taxon>Pseudomonadota</taxon>
        <taxon>Gammaproteobacteria</taxon>
        <taxon>Methylococcales</taxon>
        <taxon>Methylococcaceae</taxon>
        <taxon>Methylomonas</taxon>
    </lineage>
</organism>
<keyword evidence="5 9" id="KW-0378">Hydrolase</keyword>
<reference evidence="13 14" key="1">
    <citation type="submission" date="2016-03" db="EMBL/GenBank/DDBJ databases">
        <authorList>
            <person name="Ploux O."/>
        </authorList>
    </citation>
    <scope>NUCLEOTIDE SEQUENCE [LARGE SCALE GENOMIC DNA]</scope>
    <source>
        <strain evidence="13 14">R-45370</strain>
    </source>
</reference>
<comment type="similarity">
    <text evidence="2 9 10">Belongs to the FBPase class 1 family.</text>
</comment>
<comment type="caution">
    <text evidence="9">Lacks conserved residue(s) required for the propagation of feature annotation.</text>
</comment>
<dbReference type="InterPro" id="IPR028343">
    <property type="entry name" value="FBPtase"/>
</dbReference>
<evidence type="ECO:0000256" key="6">
    <source>
        <dbReference type="ARBA" id="ARBA00022842"/>
    </source>
</evidence>
<dbReference type="CDD" id="cd00354">
    <property type="entry name" value="FBPase"/>
    <property type="match status" value="1"/>
</dbReference>
<feature type="binding site" evidence="9">
    <location>
        <position position="99"/>
    </location>
    <ligand>
        <name>Mg(2+)</name>
        <dbReference type="ChEBI" id="CHEBI:18420"/>
        <label>1</label>
    </ligand>
</feature>
<evidence type="ECO:0000256" key="5">
    <source>
        <dbReference type="ARBA" id="ARBA00022801"/>
    </source>
</evidence>
<dbReference type="PANTHER" id="PTHR11556">
    <property type="entry name" value="FRUCTOSE-1,6-BISPHOSPHATASE-RELATED"/>
    <property type="match status" value="1"/>
</dbReference>
<comment type="caution">
    <text evidence="13">The sequence shown here is derived from an EMBL/GenBank/DDBJ whole genome shotgun (WGS) entry which is preliminary data.</text>
</comment>
<gene>
    <name evidence="9" type="primary">fbp</name>
    <name evidence="13" type="ORF">A1359_21250</name>
</gene>
<dbReference type="Gene3D" id="3.40.190.80">
    <property type="match status" value="1"/>
</dbReference>
<dbReference type="InterPro" id="IPR044015">
    <property type="entry name" value="FBPase_C_dom"/>
</dbReference>
<evidence type="ECO:0000313" key="13">
    <source>
        <dbReference type="EMBL" id="OAI20272.1"/>
    </source>
</evidence>
<dbReference type="OrthoDB" id="9806756at2"/>
<dbReference type="HAMAP" id="MF_01855">
    <property type="entry name" value="FBPase_class1"/>
    <property type="match status" value="1"/>
</dbReference>
<feature type="binding site" evidence="9">
    <location>
        <position position="215"/>
    </location>
    <ligand>
        <name>substrate</name>
    </ligand>
</feature>
<dbReference type="PRINTS" id="PR00115">
    <property type="entry name" value="F16BPHPHTASE"/>
</dbReference>
<dbReference type="STRING" id="980561.A1359_21250"/>
<feature type="binding site" evidence="9">
    <location>
        <position position="123"/>
    </location>
    <ligand>
        <name>Mg(2+)</name>
        <dbReference type="ChEBI" id="CHEBI:18420"/>
        <label>1</label>
    </ligand>
</feature>
<dbReference type="AlphaFoldDB" id="A0A177NQX3"/>
<keyword evidence="3 9" id="KW-0963">Cytoplasm</keyword>
<evidence type="ECO:0000259" key="11">
    <source>
        <dbReference type="Pfam" id="PF00316"/>
    </source>
</evidence>
<keyword evidence="7 9" id="KW-0119">Carbohydrate metabolism</keyword>
<evidence type="ECO:0000256" key="1">
    <source>
        <dbReference type="ARBA" id="ARBA00001273"/>
    </source>
</evidence>
<feature type="binding site" evidence="9">
    <location>
        <position position="124"/>
    </location>
    <ligand>
        <name>Mg(2+)</name>
        <dbReference type="ChEBI" id="CHEBI:18420"/>
        <label>2</label>
    </ligand>
</feature>
<evidence type="ECO:0000313" key="14">
    <source>
        <dbReference type="Proteomes" id="UP000078476"/>
    </source>
</evidence>
<protein>
    <recommendedName>
        <fullName evidence="9">Fructose-1,6-bisphosphatase class 1</fullName>
        <shortName evidence="9">FBPase class 1</shortName>
        <ecNumber evidence="9">3.1.3.11</ecNumber>
    </recommendedName>
    <alternativeName>
        <fullName evidence="9">D-fructose-1,6-bisphosphate 1-phosphohydrolase class 1</fullName>
    </alternativeName>
</protein>
<dbReference type="Proteomes" id="UP000078476">
    <property type="component" value="Unassembled WGS sequence"/>
</dbReference>
<feature type="binding site" evidence="9">
    <location>
        <begin position="124"/>
        <end position="127"/>
    </location>
    <ligand>
        <name>substrate</name>
    </ligand>
</feature>
<evidence type="ECO:0000256" key="4">
    <source>
        <dbReference type="ARBA" id="ARBA00022723"/>
    </source>
</evidence>
<feature type="domain" description="Fructose-1-6-bisphosphatase class I N-terminal" evidence="11">
    <location>
        <begin position="12"/>
        <end position="200"/>
    </location>
</feature>
<evidence type="ECO:0000259" key="12">
    <source>
        <dbReference type="Pfam" id="PF18913"/>
    </source>
</evidence>
<dbReference type="PIRSF" id="PIRSF000904">
    <property type="entry name" value="FBPtase_SBPase"/>
    <property type="match status" value="1"/>
</dbReference>
<comment type="cofactor">
    <cofactor evidence="9">
        <name>Mg(2+)</name>
        <dbReference type="ChEBI" id="CHEBI:18420"/>
    </cofactor>
    <text evidence="9">Binds 2 magnesium ions per subunit.</text>
</comment>
<dbReference type="EC" id="3.1.3.11" evidence="9"/>
<evidence type="ECO:0000256" key="9">
    <source>
        <dbReference type="HAMAP-Rule" id="MF_01855"/>
    </source>
</evidence>
<dbReference type="GO" id="GO:0006002">
    <property type="term" value="P:fructose 6-phosphate metabolic process"/>
    <property type="evidence" value="ECO:0007669"/>
    <property type="project" value="TreeGrafter"/>
</dbReference>
<feature type="domain" description="Fructose-1-6-bisphosphatase class 1 C-terminal" evidence="12">
    <location>
        <begin position="205"/>
        <end position="338"/>
    </location>
</feature>
<dbReference type="Pfam" id="PF00316">
    <property type="entry name" value="FBPase"/>
    <property type="match status" value="1"/>
</dbReference>
<evidence type="ECO:0000256" key="2">
    <source>
        <dbReference type="ARBA" id="ARBA00010941"/>
    </source>
</evidence>
<dbReference type="NCBIfam" id="NF006779">
    <property type="entry name" value="PRK09293.1-3"/>
    <property type="match status" value="1"/>
</dbReference>
<dbReference type="FunFam" id="3.30.540.10:FF:000006">
    <property type="entry name" value="Fructose-1,6-bisphosphatase class 1"/>
    <property type="match status" value="1"/>
</dbReference>
<sequence length="353" mass="39548">MTQTPDSQTEHITLTQFIIEQQRGLPDASGTFTLLLNDIVTACKQISHRVNRGALIGVLGSAESENVQGEVQKKLDIITNDIMIKALRWGGHLGGMASEEIDNPIKIPDRYPKGKYLVLFDPLDGSSNIDINLTVGTIFSVLRCREGVEPETEDFLRKGSEQVCAGFVLYGPSTMLVLTTGNGVNGFTLDQDVGEFILTHRNMRIPEDTSEFAINMSNQRFWEPPIKRYVDECVAGTDGPRGKDFNMRWIASLVADVYRILNRGGVFLYPFDLRDPDRPGRLRLMYEANPMAFIIEQAGGACSTGVERMLDIKPHDIHQRVPLIFGSKNEVERLISYYQQPHTDKTERDANPS</sequence>
<dbReference type="GO" id="GO:0006094">
    <property type="term" value="P:gluconeogenesis"/>
    <property type="evidence" value="ECO:0007669"/>
    <property type="project" value="UniProtKB-UniRule"/>
</dbReference>
<feature type="binding site" evidence="9">
    <location>
        <position position="121"/>
    </location>
    <ligand>
        <name>Mg(2+)</name>
        <dbReference type="ChEBI" id="CHEBI:18420"/>
        <label>1</label>
    </ligand>
</feature>
<evidence type="ECO:0000256" key="10">
    <source>
        <dbReference type="RuleBase" id="RU000508"/>
    </source>
</evidence>
<dbReference type="GO" id="GO:0005986">
    <property type="term" value="P:sucrose biosynthetic process"/>
    <property type="evidence" value="ECO:0007669"/>
    <property type="project" value="TreeGrafter"/>
</dbReference>
<dbReference type="PANTHER" id="PTHR11556:SF35">
    <property type="entry name" value="SEDOHEPTULOSE-1,7-BISPHOSPHATASE, CHLOROPLASTIC"/>
    <property type="match status" value="1"/>
</dbReference>
<keyword evidence="6 9" id="KW-0460">Magnesium</keyword>
<dbReference type="Gene3D" id="3.30.540.10">
    <property type="entry name" value="Fructose-1,6-Bisphosphatase, subunit A, domain 1"/>
    <property type="match status" value="1"/>
</dbReference>
<comment type="subunit">
    <text evidence="9">Homotetramer.</text>
</comment>
<dbReference type="InterPro" id="IPR033391">
    <property type="entry name" value="FBPase_N"/>
</dbReference>
<dbReference type="GO" id="GO:0005829">
    <property type="term" value="C:cytosol"/>
    <property type="evidence" value="ECO:0007669"/>
    <property type="project" value="TreeGrafter"/>
</dbReference>
<dbReference type="FunFam" id="3.40.190.80:FF:000011">
    <property type="entry name" value="Fructose-1,6-bisphosphatase class 1"/>
    <property type="match status" value="1"/>
</dbReference>
<feature type="binding site" evidence="9">
    <location>
        <position position="121"/>
    </location>
    <ligand>
        <name>Mg(2+)</name>
        <dbReference type="ChEBI" id="CHEBI:18420"/>
        <label>2</label>
    </ligand>
</feature>
<dbReference type="PIRSF" id="PIRSF500210">
    <property type="entry name" value="FBPtase"/>
    <property type="match status" value="1"/>
</dbReference>
<dbReference type="NCBIfam" id="NF006778">
    <property type="entry name" value="PRK09293.1-1"/>
    <property type="match status" value="1"/>
</dbReference>
<evidence type="ECO:0000256" key="8">
    <source>
        <dbReference type="ARBA" id="ARBA00024331"/>
    </source>
</evidence>
<keyword evidence="14" id="KW-1185">Reference proteome</keyword>
<dbReference type="NCBIfam" id="NF006780">
    <property type="entry name" value="PRK09293.1-4"/>
    <property type="match status" value="1"/>
</dbReference>
<evidence type="ECO:0000256" key="7">
    <source>
        <dbReference type="ARBA" id="ARBA00023277"/>
    </source>
</evidence>
<comment type="subcellular location">
    <subcellularLocation>
        <location evidence="9">Cytoplasm</location>
    </subcellularLocation>
</comment>
<dbReference type="GO" id="GO:0042132">
    <property type="term" value="F:fructose 1,6-bisphosphate 1-phosphatase activity"/>
    <property type="evidence" value="ECO:0007669"/>
    <property type="project" value="UniProtKB-UniRule"/>
</dbReference>
<comment type="catalytic activity">
    <reaction evidence="1 9">
        <text>beta-D-fructose 1,6-bisphosphate + H2O = beta-D-fructose 6-phosphate + phosphate</text>
        <dbReference type="Rhea" id="RHEA:11064"/>
        <dbReference type="ChEBI" id="CHEBI:15377"/>
        <dbReference type="ChEBI" id="CHEBI:32966"/>
        <dbReference type="ChEBI" id="CHEBI:43474"/>
        <dbReference type="ChEBI" id="CHEBI:57634"/>
        <dbReference type="EC" id="3.1.3.11"/>
    </reaction>
</comment>
<dbReference type="GO" id="GO:0000287">
    <property type="term" value="F:magnesium ion binding"/>
    <property type="evidence" value="ECO:0007669"/>
    <property type="project" value="UniProtKB-UniRule"/>
</dbReference>
<dbReference type="Pfam" id="PF18913">
    <property type="entry name" value="FBPase_C"/>
    <property type="match status" value="1"/>
</dbReference>
<dbReference type="RefSeq" id="WP_066978181.1">
    <property type="nucleotide sequence ID" value="NZ_LUUI01000051.1"/>
</dbReference>
<keyword evidence="4 9" id="KW-0479">Metal-binding</keyword>
<name>A0A177NQX3_9GAMM</name>
<dbReference type="GO" id="GO:0030388">
    <property type="term" value="P:fructose 1,6-bisphosphate metabolic process"/>
    <property type="evidence" value="ECO:0007669"/>
    <property type="project" value="TreeGrafter"/>
</dbReference>
<dbReference type="GO" id="GO:0006000">
    <property type="term" value="P:fructose metabolic process"/>
    <property type="evidence" value="ECO:0007669"/>
    <property type="project" value="TreeGrafter"/>
</dbReference>
<evidence type="ECO:0000256" key="3">
    <source>
        <dbReference type="ARBA" id="ARBA00022490"/>
    </source>
</evidence>
<dbReference type="InterPro" id="IPR000146">
    <property type="entry name" value="FBPase_class-1"/>
</dbReference>